<keyword evidence="1" id="KW-1133">Transmembrane helix</keyword>
<dbReference type="Proteomes" id="UP000309676">
    <property type="component" value="Unassembled WGS sequence"/>
</dbReference>
<evidence type="ECO:0000313" key="2">
    <source>
        <dbReference type="EMBL" id="TLS53504.1"/>
    </source>
</evidence>
<dbReference type="RefSeq" id="WP_138192822.1">
    <property type="nucleotide sequence ID" value="NZ_VCIW01000002.1"/>
</dbReference>
<evidence type="ECO:0000256" key="1">
    <source>
        <dbReference type="SAM" id="Phobius"/>
    </source>
</evidence>
<proteinExistence type="predicted"/>
<keyword evidence="1" id="KW-0472">Membrane</keyword>
<name>A0A5R9GJ51_9BACL</name>
<dbReference type="AlphaFoldDB" id="A0A5R9GJ51"/>
<evidence type="ECO:0000313" key="3">
    <source>
        <dbReference type="Proteomes" id="UP000309676"/>
    </source>
</evidence>
<feature type="transmembrane region" description="Helical" evidence="1">
    <location>
        <begin position="12"/>
        <end position="34"/>
    </location>
</feature>
<sequence>MKTFGFFKSKKYFQRVTVSIMLSMTLILTGLSVANTYILERSVKRAQEDSNLKVLTQIQYNLSYMHEIIAHLSSFSLKDNYLMPLMFSEPTEMEIHTRVPENAAAYGIVLLPSRYRGL</sequence>
<gene>
    <name evidence="2" type="ORF">FE782_04330</name>
</gene>
<keyword evidence="1" id="KW-0812">Transmembrane</keyword>
<keyword evidence="3" id="KW-1185">Reference proteome</keyword>
<dbReference type="EMBL" id="VCIW01000002">
    <property type="protein sequence ID" value="TLS53504.1"/>
    <property type="molecule type" value="Genomic_DNA"/>
</dbReference>
<protein>
    <submittedName>
        <fullName evidence="2">Uncharacterized protein</fullName>
    </submittedName>
</protein>
<accession>A0A5R9GJ51</accession>
<comment type="caution">
    <text evidence="2">The sequence shown here is derived from an EMBL/GenBank/DDBJ whole genome shotgun (WGS) entry which is preliminary data.</text>
</comment>
<organism evidence="2 3">
    <name type="scientific">Paenibacillus antri</name>
    <dbReference type="NCBI Taxonomy" id="2582848"/>
    <lineage>
        <taxon>Bacteria</taxon>
        <taxon>Bacillati</taxon>
        <taxon>Bacillota</taxon>
        <taxon>Bacilli</taxon>
        <taxon>Bacillales</taxon>
        <taxon>Paenibacillaceae</taxon>
        <taxon>Paenibacillus</taxon>
    </lineage>
</organism>
<reference evidence="2 3" key="1">
    <citation type="submission" date="2019-05" db="EMBL/GenBank/DDBJ databases">
        <authorList>
            <person name="Narsing Rao M.P."/>
            <person name="Li W.J."/>
        </authorList>
    </citation>
    <scope>NUCLEOTIDE SEQUENCE [LARGE SCALE GENOMIC DNA]</scope>
    <source>
        <strain evidence="2 3">SYSU_K30003</strain>
    </source>
</reference>